<keyword evidence="1" id="KW-0732">Signal</keyword>
<dbReference type="InterPro" id="IPR011042">
    <property type="entry name" value="6-blade_b-propeller_TolB-like"/>
</dbReference>
<feature type="chain" id="PRO_5031112983" evidence="1">
    <location>
        <begin position="21"/>
        <end position="343"/>
    </location>
</feature>
<evidence type="ECO:0000313" key="4">
    <source>
        <dbReference type="Proteomes" id="UP000551327"/>
    </source>
</evidence>
<evidence type="ECO:0000313" key="3">
    <source>
        <dbReference type="EMBL" id="MBC2667784.1"/>
    </source>
</evidence>
<dbReference type="InterPro" id="IPR003431">
    <property type="entry name" value="B-propeller_Phytase"/>
</dbReference>
<dbReference type="AlphaFoldDB" id="A0A7X1KNK3"/>
<feature type="domain" description="BPP" evidence="2">
    <location>
        <begin position="22"/>
        <end position="340"/>
    </location>
</feature>
<evidence type="ECO:0000256" key="1">
    <source>
        <dbReference type="SAM" id="SignalP"/>
    </source>
</evidence>
<dbReference type="EMBL" id="JACLAX010000001">
    <property type="protein sequence ID" value="MBC2667784.1"/>
    <property type="molecule type" value="Genomic_DNA"/>
</dbReference>
<dbReference type="Gene3D" id="2.120.10.30">
    <property type="entry name" value="TolB, C-terminal domain"/>
    <property type="match status" value="1"/>
</dbReference>
<organism evidence="3 4">
    <name type="scientific">Novosphingobium piscinae</name>
    <dbReference type="NCBI Taxonomy" id="1507448"/>
    <lineage>
        <taxon>Bacteria</taxon>
        <taxon>Pseudomonadati</taxon>
        <taxon>Pseudomonadota</taxon>
        <taxon>Alphaproteobacteria</taxon>
        <taxon>Sphingomonadales</taxon>
        <taxon>Sphingomonadaceae</taxon>
        <taxon>Novosphingobium</taxon>
    </lineage>
</organism>
<dbReference type="GO" id="GO:0016158">
    <property type="term" value="F:inositol hexakisphosphate 3-phosphatase activity"/>
    <property type="evidence" value="ECO:0007669"/>
    <property type="project" value="InterPro"/>
</dbReference>
<dbReference type="RefSeq" id="WP_185677656.1">
    <property type="nucleotide sequence ID" value="NZ_JACLAX010000001.1"/>
</dbReference>
<accession>A0A7X1KNK3</accession>
<proteinExistence type="predicted"/>
<protein>
    <submittedName>
        <fullName evidence="3">Phytase</fullName>
    </submittedName>
</protein>
<reference evidence="3 4" key="1">
    <citation type="submission" date="2020-08" db="EMBL/GenBank/DDBJ databases">
        <title>The genome sequence of type strain Novosphingobium piscinae KCTC 42194.</title>
        <authorList>
            <person name="Liu Y."/>
        </authorList>
    </citation>
    <scope>NUCLEOTIDE SEQUENCE [LARGE SCALE GENOMIC DNA]</scope>
    <source>
        <strain evidence="3 4">KCTC 42194</strain>
    </source>
</reference>
<gene>
    <name evidence="3" type="ORF">H7F53_01325</name>
</gene>
<comment type="caution">
    <text evidence="3">The sequence shown here is derived from an EMBL/GenBank/DDBJ whole genome shotgun (WGS) entry which is preliminary data.</text>
</comment>
<feature type="signal peptide" evidence="1">
    <location>
        <begin position="1"/>
        <end position="20"/>
    </location>
</feature>
<evidence type="ECO:0000259" key="2">
    <source>
        <dbReference type="PROSITE" id="PS51662"/>
    </source>
</evidence>
<dbReference type="PROSITE" id="PS51662">
    <property type="entry name" value="BP_PHYTASE"/>
    <property type="match status" value="1"/>
</dbReference>
<dbReference type="Proteomes" id="UP000551327">
    <property type="component" value="Unassembled WGS sequence"/>
</dbReference>
<sequence>MRRGAVCAAVAGLLAASALAAAPGGTGQTVNVAATAETRPVGTAAVDAADDPAIWRNPRRPAASLIVATDKRAGLYVYGLDGTVRDFVAAGRVNNVDLLDLGPAGIIVVASDRNDETQARLLVYRLDPATGKLATLGQAGGGAGEAYGVCLVAHGAGIDAFSVLKHGAIHQVRLTLAGTGVSGTIVRSLQLPTQTEGCVVDPRSGTLYVGEEDRGIWAFSTAETDRNGTLVAAVDGRHLVADVEGLALAPVGARGGWLVASSQGDNAYALFRLPGLEPAGRFRIAAGKFGSTEETDGIALDPRPFGSRFPQGLFIAQDGSNAPAAQNFKLVSWGKVRAALERR</sequence>
<keyword evidence="4" id="KW-1185">Reference proteome</keyword>
<dbReference type="Pfam" id="PF02333">
    <property type="entry name" value="Phytase"/>
    <property type="match status" value="1"/>
</dbReference>
<name>A0A7X1KNK3_9SPHN</name>
<dbReference type="SUPFAM" id="SSF50956">
    <property type="entry name" value="Thermostable phytase (3-phytase)"/>
    <property type="match status" value="1"/>
</dbReference>